<dbReference type="InParanoid" id="A0A2P5B1Y3"/>
<organism evidence="1 2">
    <name type="scientific">Trema orientale</name>
    <name type="common">Charcoal tree</name>
    <name type="synonym">Celtis orientalis</name>
    <dbReference type="NCBI Taxonomy" id="63057"/>
    <lineage>
        <taxon>Eukaryota</taxon>
        <taxon>Viridiplantae</taxon>
        <taxon>Streptophyta</taxon>
        <taxon>Embryophyta</taxon>
        <taxon>Tracheophyta</taxon>
        <taxon>Spermatophyta</taxon>
        <taxon>Magnoliopsida</taxon>
        <taxon>eudicotyledons</taxon>
        <taxon>Gunneridae</taxon>
        <taxon>Pentapetalae</taxon>
        <taxon>rosids</taxon>
        <taxon>fabids</taxon>
        <taxon>Rosales</taxon>
        <taxon>Cannabaceae</taxon>
        <taxon>Trema</taxon>
    </lineage>
</organism>
<name>A0A2P5B1Y3_TREOI</name>
<accession>A0A2P5B1Y3</accession>
<proteinExistence type="predicted"/>
<evidence type="ECO:0000313" key="1">
    <source>
        <dbReference type="EMBL" id="PON42802.1"/>
    </source>
</evidence>
<gene>
    <name evidence="1" type="ORF">TorRG33x02_334920</name>
</gene>
<feature type="non-terminal residue" evidence="1">
    <location>
        <position position="1"/>
    </location>
</feature>
<reference evidence="2" key="1">
    <citation type="submission" date="2016-06" db="EMBL/GenBank/DDBJ databases">
        <title>Parallel loss of symbiosis genes in relatives of nitrogen-fixing non-legume Parasponia.</title>
        <authorList>
            <person name="Van Velzen R."/>
            <person name="Holmer R."/>
            <person name="Bu F."/>
            <person name="Rutten L."/>
            <person name="Van Zeijl A."/>
            <person name="Liu W."/>
            <person name="Santuari L."/>
            <person name="Cao Q."/>
            <person name="Sharma T."/>
            <person name="Shen D."/>
            <person name="Roswanjaya Y."/>
            <person name="Wardhani T."/>
            <person name="Kalhor M.S."/>
            <person name="Jansen J."/>
            <person name="Van den Hoogen J."/>
            <person name="Gungor B."/>
            <person name="Hartog M."/>
            <person name="Hontelez J."/>
            <person name="Verver J."/>
            <person name="Yang W.-C."/>
            <person name="Schijlen E."/>
            <person name="Repin R."/>
            <person name="Schilthuizen M."/>
            <person name="Schranz E."/>
            <person name="Heidstra R."/>
            <person name="Miyata K."/>
            <person name="Fedorova E."/>
            <person name="Kohlen W."/>
            <person name="Bisseling T."/>
            <person name="Smit S."/>
            <person name="Geurts R."/>
        </authorList>
    </citation>
    <scope>NUCLEOTIDE SEQUENCE [LARGE SCALE GENOMIC DNA]</scope>
    <source>
        <strain evidence="2">cv. RG33-2</strain>
    </source>
</reference>
<keyword evidence="2" id="KW-1185">Reference proteome</keyword>
<sequence>FERNNPLLSQVMEMKVSHEATSTGGPEKNLGNTKFFGGFQSKTHDTVGNYAGDRRNTVRGGIIKLNKKLSKGCQTVFGDGGAYGRYVLGGIHVRRGKAIRNSFESERRKAVKRVGVTRLEVSSVVELCVDDGYVKALGVEELA</sequence>
<comment type="caution">
    <text evidence="1">The sequence shown here is derived from an EMBL/GenBank/DDBJ whole genome shotgun (WGS) entry which is preliminary data.</text>
</comment>
<dbReference type="EMBL" id="JXTC01000626">
    <property type="protein sequence ID" value="PON42802.1"/>
    <property type="molecule type" value="Genomic_DNA"/>
</dbReference>
<dbReference type="AlphaFoldDB" id="A0A2P5B1Y3"/>
<dbReference type="Proteomes" id="UP000237000">
    <property type="component" value="Unassembled WGS sequence"/>
</dbReference>
<protein>
    <submittedName>
        <fullName evidence="1">Uncharacterized protein</fullName>
    </submittedName>
</protein>
<evidence type="ECO:0000313" key="2">
    <source>
        <dbReference type="Proteomes" id="UP000237000"/>
    </source>
</evidence>